<name>A0A146F769_ASPKA</name>
<organism evidence="1 2">
    <name type="scientific">Aspergillus kawachii</name>
    <name type="common">White koji mold</name>
    <name type="synonym">Aspergillus awamori var. kawachi</name>
    <dbReference type="NCBI Taxonomy" id="1069201"/>
    <lineage>
        <taxon>Eukaryota</taxon>
        <taxon>Fungi</taxon>
        <taxon>Dikarya</taxon>
        <taxon>Ascomycota</taxon>
        <taxon>Pezizomycotina</taxon>
        <taxon>Eurotiomycetes</taxon>
        <taxon>Eurotiomycetidae</taxon>
        <taxon>Eurotiales</taxon>
        <taxon>Aspergillaceae</taxon>
        <taxon>Aspergillus</taxon>
        <taxon>Aspergillus subgen. Circumdati</taxon>
    </lineage>
</organism>
<evidence type="ECO:0000313" key="1">
    <source>
        <dbReference type="EMBL" id="GAT21878.1"/>
    </source>
</evidence>
<dbReference type="EMBL" id="BCWF01000012">
    <property type="protein sequence ID" value="GAT21878.1"/>
    <property type="molecule type" value="Genomic_DNA"/>
</dbReference>
<dbReference type="Proteomes" id="UP000075230">
    <property type="component" value="Unassembled WGS sequence"/>
</dbReference>
<proteinExistence type="predicted"/>
<dbReference type="AlphaFoldDB" id="A0A146F769"/>
<comment type="caution">
    <text evidence="1">The sequence shown here is derived from an EMBL/GenBank/DDBJ whole genome shotgun (WGS) entry which is preliminary data.</text>
</comment>
<accession>A0A146F769</accession>
<reference evidence="1 2" key="1">
    <citation type="journal article" date="2016" name="DNA Res.">
        <title>Genome sequence of Aspergillus luchuensis NBRC 4314.</title>
        <authorList>
            <person name="Yamada O."/>
            <person name="Machida M."/>
            <person name="Hosoyama A."/>
            <person name="Goto M."/>
            <person name="Takahashi T."/>
            <person name="Futagami T."/>
            <person name="Yamagata Y."/>
            <person name="Takeuchi M."/>
            <person name="Kobayashi T."/>
            <person name="Koike H."/>
            <person name="Abe K."/>
            <person name="Asai K."/>
            <person name="Arita M."/>
            <person name="Fujita N."/>
            <person name="Fukuda K."/>
            <person name="Higa K."/>
            <person name="Horikawa H."/>
            <person name="Ishikawa T."/>
            <person name="Jinno K."/>
            <person name="Kato Y."/>
            <person name="Kirimura K."/>
            <person name="Mizutani O."/>
            <person name="Nakasone K."/>
            <person name="Sano M."/>
            <person name="Shiraishi Y."/>
            <person name="Tsukahara M."/>
            <person name="Gomi K."/>
        </authorList>
    </citation>
    <scope>NUCLEOTIDE SEQUENCE [LARGE SCALE GENOMIC DNA]</scope>
    <source>
        <strain evidence="1 2">RIB 2604</strain>
    </source>
</reference>
<evidence type="ECO:0000313" key="2">
    <source>
        <dbReference type="Proteomes" id="UP000075230"/>
    </source>
</evidence>
<reference evidence="2" key="2">
    <citation type="submission" date="2016-02" db="EMBL/GenBank/DDBJ databases">
        <title>Genome sequencing of Aspergillus luchuensis NBRC 4314.</title>
        <authorList>
            <person name="Yamada O."/>
        </authorList>
    </citation>
    <scope>NUCLEOTIDE SEQUENCE [LARGE SCALE GENOMIC DNA]</scope>
    <source>
        <strain evidence="2">RIB 2604</strain>
    </source>
</reference>
<protein>
    <submittedName>
        <fullName evidence="1">Uncharacterized protein</fullName>
    </submittedName>
</protein>
<gene>
    <name evidence="1" type="ORF">RIB2604_01200270</name>
</gene>
<sequence length="64" mass="6960">MSSVLSALTRLNGRAAGMVRPHGVWRDTRQAAQRLRTSAGGYEVLYWACCDASGSRRRGAAGRH</sequence>